<gene>
    <name evidence="1" type="ORF">A3J47_02315</name>
</gene>
<evidence type="ECO:0000313" key="1">
    <source>
        <dbReference type="EMBL" id="OGN13687.1"/>
    </source>
</evidence>
<comment type="caution">
    <text evidence="1">The sequence shown here is derived from an EMBL/GenBank/DDBJ whole genome shotgun (WGS) entry which is preliminary data.</text>
</comment>
<sequence length="90" mass="9939">MKAVITREQAARIVGGEKELLRRILGHSDELARLRGGAVKLFSKGRLGPNPTFELRSMVSDSDCEDIQEIIESLEQGGSRLFCGIQKLGR</sequence>
<proteinExistence type="predicted"/>
<accession>A0A1F8FKH9</accession>
<evidence type="ECO:0000313" key="2">
    <source>
        <dbReference type="Proteomes" id="UP000176581"/>
    </source>
</evidence>
<dbReference type="Proteomes" id="UP000176581">
    <property type="component" value="Unassembled WGS sequence"/>
</dbReference>
<reference evidence="1 2" key="1">
    <citation type="journal article" date="2016" name="Nat. Commun.">
        <title>Thousands of microbial genomes shed light on interconnected biogeochemical processes in an aquifer system.</title>
        <authorList>
            <person name="Anantharaman K."/>
            <person name="Brown C.T."/>
            <person name="Hug L.A."/>
            <person name="Sharon I."/>
            <person name="Castelle C.J."/>
            <person name="Probst A.J."/>
            <person name="Thomas B.C."/>
            <person name="Singh A."/>
            <person name="Wilkins M.J."/>
            <person name="Karaoz U."/>
            <person name="Brodie E.L."/>
            <person name="Williams K.H."/>
            <person name="Hubbard S.S."/>
            <person name="Banfield J.F."/>
        </authorList>
    </citation>
    <scope>NUCLEOTIDE SEQUENCE [LARGE SCALE GENOMIC DNA]</scope>
</reference>
<dbReference type="AlphaFoldDB" id="A0A1F8FKH9"/>
<dbReference type="EMBL" id="MGJV01000037">
    <property type="protein sequence ID" value="OGN13687.1"/>
    <property type="molecule type" value="Genomic_DNA"/>
</dbReference>
<name>A0A1F8FKH9_9BACT</name>
<organism evidence="1 2">
    <name type="scientific">Candidatus Yanofskybacteria bacterium RIFCSPHIGHO2_02_FULL_43_22</name>
    <dbReference type="NCBI Taxonomy" id="1802681"/>
    <lineage>
        <taxon>Bacteria</taxon>
        <taxon>Candidatus Yanofskyibacteriota</taxon>
    </lineage>
</organism>
<protein>
    <submittedName>
        <fullName evidence="1">Uncharacterized protein</fullName>
    </submittedName>
</protein>